<keyword evidence="1" id="KW-0808">Transferase</keyword>
<dbReference type="CDD" id="cd04301">
    <property type="entry name" value="NAT_SF"/>
    <property type="match status" value="1"/>
</dbReference>
<protein>
    <submittedName>
        <fullName evidence="4">GNAT family N-acetyltransferase</fullName>
    </submittedName>
</protein>
<dbReference type="InterPro" id="IPR000182">
    <property type="entry name" value="GNAT_dom"/>
</dbReference>
<dbReference type="Pfam" id="PF00583">
    <property type="entry name" value="Acetyltransf_1"/>
    <property type="match status" value="1"/>
</dbReference>
<dbReference type="Gene3D" id="3.40.630.30">
    <property type="match status" value="1"/>
</dbReference>
<evidence type="ECO:0000256" key="1">
    <source>
        <dbReference type="ARBA" id="ARBA00022679"/>
    </source>
</evidence>
<sequence length="178" mass="19655">MTNTHATQVTTRAATPQDALSIGVLGMQVFLDTYATEGIRDAIAQEALDAFLPDTMSKIISQPDTLIVVAEVNHHLVGFAQVALRTDHELIGDSSAAELKRLYVQERFTGRGVGYTLLQSAEEYARLGGASPLWATVWIGNERALGFYPRQGYECLGSTYFTFQNETHENRLFAKNII</sequence>
<keyword evidence="5" id="KW-1185">Reference proteome</keyword>
<dbReference type="InterPro" id="IPR016181">
    <property type="entry name" value="Acyl_CoA_acyltransferase"/>
</dbReference>
<evidence type="ECO:0000313" key="5">
    <source>
        <dbReference type="Proteomes" id="UP001063228"/>
    </source>
</evidence>
<name>A0ABY6FJQ0_9PSED</name>
<organism evidence="4 5">
    <name type="scientific">Pseudomonas phytophila</name>
    <dbReference type="NCBI Taxonomy" id="2867264"/>
    <lineage>
        <taxon>Bacteria</taxon>
        <taxon>Pseudomonadati</taxon>
        <taxon>Pseudomonadota</taxon>
        <taxon>Gammaproteobacteria</taxon>
        <taxon>Pseudomonadales</taxon>
        <taxon>Pseudomonadaceae</taxon>
        <taxon>Pseudomonas</taxon>
    </lineage>
</organism>
<dbReference type="PANTHER" id="PTHR43877">
    <property type="entry name" value="AMINOALKYLPHOSPHONATE N-ACETYLTRANSFERASE-RELATED-RELATED"/>
    <property type="match status" value="1"/>
</dbReference>
<dbReference type="EMBL" id="CP081201">
    <property type="protein sequence ID" value="UXZ98171.1"/>
    <property type="molecule type" value="Genomic_DNA"/>
</dbReference>
<keyword evidence="2" id="KW-0012">Acyltransferase</keyword>
<evidence type="ECO:0000313" key="4">
    <source>
        <dbReference type="EMBL" id="UXZ98171.1"/>
    </source>
</evidence>
<proteinExistence type="predicted"/>
<accession>A0ABY6FJQ0</accession>
<dbReference type="RefSeq" id="WP_263271299.1">
    <property type="nucleotide sequence ID" value="NZ_CP081201.1"/>
</dbReference>
<dbReference type="PROSITE" id="PS51186">
    <property type="entry name" value="GNAT"/>
    <property type="match status" value="1"/>
</dbReference>
<reference evidence="4" key="1">
    <citation type="submission" date="2021-08" db="EMBL/GenBank/DDBJ databases">
        <title>Complete genome sequence of Pseudomonas phytophila.</title>
        <authorList>
            <person name="Weir B.S."/>
            <person name="Templeton M.D."/>
            <person name="Arshed S."/>
            <person name="Andersen M.T."/>
            <person name="Jayaraman J."/>
        </authorList>
    </citation>
    <scope>NUCLEOTIDE SEQUENCE</scope>
    <source>
        <strain evidence="4">ICMP 23753</strain>
    </source>
</reference>
<dbReference type="InterPro" id="IPR050832">
    <property type="entry name" value="Bact_Acetyltransf"/>
</dbReference>
<dbReference type="SUPFAM" id="SSF55729">
    <property type="entry name" value="Acyl-CoA N-acyltransferases (Nat)"/>
    <property type="match status" value="1"/>
</dbReference>
<gene>
    <name evidence="4" type="ORF">K3169_10020</name>
</gene>
<evidence type="ECO:0000259" key="3">
    <source>
        <dbReference type="PROSITE" id="PS51186"/>
    </source>
</evidence>
<dbReference type="PANTHER" id="PTHR43877:SF1">
    <property type="entry name" value="ACETYLTRANSFERASE"/>
    <property type="match status" value="1"/>
</dbReference>
<dbReference type="InterPro" id="IPR010916">
    <property type="entry name" value="TonB_box_CS"/>
</dbReference>
<evidence type="ECO:0000256" key="2">
    <source>
        <dbReference type="ARBA" id="ARBA00023315"/>
    </source>
</evidence>
<dbReference type="Proteomes" id="UP001063228">
    <property type="component" value="Chromosome"/>
</dbReference>
<feature type="domain" description="N-acetyltransferase" evidence="3">
    <location>
        <begin position="9"/>
        <end position="178"/>
    </location>
</feature>
<dbReference type="PROSITE" id="PS00430">
    <property type="entry name" value="TONB_DEPENDENT_REC_1"/>
    <property type="match status" value="1"/>
</dbReference>